<organism evidence="1 2">
    <name type="scientific">Plakobranchus ocellatus</name>
    <dbReference type="NCBI Taxonomy" id="259542"/>
    <lineage>
        <taxon>Eukaryota</taxon>
        <taxon>Metazoa</taxon>
        <taxon>Spiralia</taxon>
        <taxon>Lophotrochozoa</taxon>
        <taxon>Mollusca</taxon>
        <taxon>Gastropoda</taxon>
        <taxon>Heterobranchia</taxon>
        <taxon>Euthyneura</taxon>
        <taxon>Panpulmonata</taxon>
        <taxon>Sacoglossa</taxon>
        <taxon>Placobranchoidea</taxon>
        <taxon>Plakobranchidae</taxon>
        <taxon>Plakobranchus</taxon>
    </lineage>
</organism>
<comment type="caution">
    <text evidence="1">The sequence shown here is derived from an EMBL/GenBank/DDBJ whole genome shotgun (WGS) entry which is preliminary data.</text>
</comment>
<sequence length="78" mass="8614">MSHYLTRHFGVKRRVPARAIFRHLGKRFTWPCLRAGGPGGGLVAARRIKGYNSKSSEAKNLVPVSNEVSPQGLIMTPK</sequence>
<proteinExistence type="predicted"/>
<evidence type="ECO:0000313" key="1">
    <source>
        <dbReference type="EMBL" id="GFN97805.1"/>
    </source>
</evidence>
<dbReference type="EMBL" id="BLXT01002812">
    <property type="protein sequence ID" value="GFN97805.1"/>
    <property type="molecule type" value="Genomic_DNA"/>
</dbReference>
<reference evidence="1 2" key="1">
    <citation type="journal article" date="2021" name="Elife">
        <title>Chloroplast acquisition without the gene transfer in kleptoplastic sea slugs, Plakobranchus ocellatus.</title>
        <authorList>
            <person name="Maeda T."/>
            <person name="Takahashi S."/>
            <person name="Yoshida T."/>
            <person name="Shimamura S."/>
            <person name="Takaki Y."/>
            <person name="Nagai Y."/>
            <person name="Toyoda A."/>
            <person name="Suzuki Y."/>
            <person name="Arimoto A."/>
            <person name="Ishii H."/>
            <person name="Satoh N."/>
            <person name="Nishiyama T."/>
            <person name="Hasebe M."/>
            <person name="Maruyama T."/>
            <person name="Minagawa J."/>
            <person name="Obokata J."/>
            <person name="Shigenobu S."/>
        </authorList>
    </citation>
    <scope>NUCLEOTIDE SEQUENCE [LARGE SCALE GENOMIC DNA]</scope>
</reference>
<protein>
    <recommendedName>
        <fullName evidence="3">Integrase zinc-binding domain-containing protein</fullName>
    </recommendedName>
</protein>
<evidence type="ECO:0000313" key="2">
    <source>
        <dbReference type="Proteomes" id="UP000735302"/>
    </source>
</evidence>
<keyword evidence="2" id="KW-1185">Reference proteome</keyword>
<evidence type="ECO:0008006" key="3">
    <source>
        <dbReference type="Google" id="ProtNLM"/>
    </source>
</evidence>
<gene>
    <name evidence="1" type="ORF">PoB_002431100</name>
</gene>
<name>A0AAV3ZEZ1_9GAST</name>
<accession>A0AAV3ZEZ1</accession>
<dbReference type="Proteomes" id="UP000735302">
    <property type="component" value="Unassembled WGS sequence"/>
</dbReference>
<dbReference type="AlphaFoldDB" id="A0AAV3ZEZ1"/>